<dbReference type="PANTHER" id="PTHR21824:SF4">
    <property type="entry name" value="TRANSMEMBRANE PROTEIN 177"/>
    <property type="match status" value="1"/>
</dbReference>
<name>A0A1I7XPW1_HETBA</name>
<sequence>MAWFIHHNLNKQNHWIQKDCMLQQCYAYYLRILTTTLPNMAGTAHWIRQVYLASIPIYPIGYMFVHGFRGDQVWTKAYIERSTFKPSDYLLDLVEGEIDKLDNVKNPKVMITLTDHMEPSVYGGFFLTSGAEVQFPVRVSLDDIEQARRLAANVELDLGVAKHRRKVEVNSKVGDELISRLMLSEIAKKFIIQRQLQIANSGVFFCFPIFAWIGIFSAGYALLSGISTFLGPVVGLVITTGISLAGFKQFMGSFEDYKNRKADEQTVELDDIYLQGAQDYFHSTMKLNRLLRRIMGEEGDQNIDRNGDNKKERISYSARLRHLNDYINKREKLKNSSRIQKVSYSLLLYLAIIFLDEPDSIAAGSLGVRTGLHVALPFFAGFKTTKDALEYFKQNHPNCIDYFGHKIGVQWDTPRGEELAASYVMSENAIRFIMLRDLYAHDGYSALAQRSISWSTWTSFTSIFTYWLHKSARICGGTAMSFITTYSLFITAAWFANKHWHYLYRYITDIYADSVAARSSFAHSEGGKEFYWKQLKRNRILRDMHPSLLPVITLSGDVRGIPTSILMRYDHLKNMYDIKEDNMVLVVVNLNIFIIEDLNEEDDELKVVVDGDD</sequence>
<dbReference type="GO" id="GO:0016020">
    <property type="term" value="C:membrane"/>
    <property type="evidence" value="ECO:0007669"/>
    <property type="project" value="TreeGrafter"/>
</dbReference>
<feature type="transmembrane region" description="Helical" evidence="1">
    <location>
        <begin position="198"/>
        <end position="223"/>
    </location>
</feature>
<keyword evidence="1" id="KW-0812">Transmembrane</keyword>
<feature type="transmembrane region" description="Helical" evidence="1">
    <location>
        <begin position="229"/>
        <end position="251"/>
    </location>
</feature>
<evidence type="ECO:0000256" key="1">
    <source>
        <dbReference type="SAM" id="Phobius"/>
    </source>
</evidence>
<proteinExistence type="predicted"/>
<protein>
    <submittedName>
        <fullName evidence="3">Transmembrane protein</fullName>
    </submittedName>
</protein>
<accession>A0A1I7XPW1</accession>
<keyword evidence="1" id="KW-1133">Transmembrane helix</keyword>
<dbReference type="Proteomes" id="UP000095283">
    <property type="component" value="Unplaced"/>
</dbReference>
<evidence type="ECO:0000313" key="3">
    <source>
        <dbReference type="WBParaSite" id="Hba_19776"/>
    </source>
</evidence>
<keyword evidence="1" id="KW-0472">Membrane</keyword>
<dbReference type="AlphaFoldDB" id="A0A1I7XPW1"/>
<feature type="transmembrane region" description="Helical" evidence="1">
    <location>
        <begin position="474"/>
        <end position="496"/>
    </location>
</feature>
<dbReference type="InterPro" id="IPR026620">
    <property type="entry name" value="TMEM177"/>
</dbReference>
<reference evidence="3" key="1">
    <citation type="submission" date="2016-11" db="UniProtKB">
        <authorList>
            <consortium name="WormBaseParasite"/>
        </authorList>
    </citation>
    <scope>IDENTIFICATION</scope>
</reference>
<evidence type="ECO:0000313" key="2">
    <source>
        <dbReference type="Proteomes" id="UP000095283"/>
    </source>
</evidence>
<dbReference type="WBParaSite" id="Hba_19776">
    <property type="protein sequence ID" value="Hba_19776"/>
    <property type="gene ID" value="Hba_19776"/>
</dbReference>
<organism evidence="2 3">
    <name type="scientific">Heterorhabditis bacteriophora</name>
    <name type="common">Entomopathogenic nematode worm</name>
    <dbReference type="NCBI Taxonomy" id="37862"/>
    <lineage>
        <taxon>Eukaryota</taxon>
        <taxon>Metazoa</taxon>
        <taxon>Ecdysozoa</taxon>
        <taxon>Nematoda</taxon>
        <taxon>Chromadorea</taxon>
        <taxon>Rhabditida</taxon>
        <taxon>Rhabditina</taxon>
        <taxon>Rhabditomorpha</taxon>
        <taxon>Strongyloidea</taxon>
        <taxon>Heterorhabditidae</taxon>
        <taxon>Heterorhabditis</taxon>
    </lineage>
</organism>
<dbReference type="PANTHER" id="PTHR21824">
    <property type="entry name" value="TRANSMEMBRANE PROTEIN 177"/>
    <property type="match status" value="1"/>
</dbReference>
<keyword evidence="2" id="KW-1185">Reference proteome</keyword>